<name>A0A0D8YBJ0_DICVI</name>
<proteinExistence type="predicted"/>
<reference evidence="2 3" key="1">
    <citation type="submission" date="2013-11" db="EMBL/GenBank/DDBJ databases">
        <title>Draft genome of the bovine lungworm Dictyocaulus viviparus.</title>
        <authorList>
            <person name="Mitreva M."/>
        </authorList>
    </citation>
    <scope>NUCLEOTIDE SEQUENCE [LARGE SCALE GENOMIC DNA]</scope>
    <source>
        <strain evidence="2 3">HannoverDv2000</strain>
    </source>
</reference>
<keyword evidence="1" id="KW-1133">Transmembrane helix</keyword>
<gene>
    <name evidence="2" type="ORF">DICVIV_00317</name>
</gene>
<keyword evidence="1" id="KW-0812">Transmembrane</keyword>
<dbReference type="EMBL" id="KN716151">
    <property type="protein sequence ID" value="KJH53572.1"/>
    <property type="molecule type" value="Genomic_DNA"/>
</dbReference>
<keyword evidence="1" id="KW-0472">Membrane</keyword>
<evidence type="ECO:0000313" key="3">
    <source>
        <dbReference type="Proteomes" id="UP000053766"/>
    </source>
</evidence>
<evidence type="ECO:0000313" key="2">
    <source>
        <dbReference type="EMBL" id="KJH53572.1"/>
    </source>
</evidence>
<accession>A0A0D8YBJ0</accession>
<organism evidence="2 3">
    <name type="scientific">Dictyocaulus viviparus</name>
    <name type="common">Bovine lungworm</name>
    <dbReference type="NCBI Taxonomy" id="29172"/>
    <lineage>
        <taxon>Eukaryota</taxon>
        <taxon>Metazoa</taxon>
        <taxon>Ecdysozoa</taxon>
        <taxon>Nematoda</taxon>
        <taxon>Chromadorea</taxon>
        <taxon>Rhabditida</taxon>
        <taxon>Rhabditina</taxon>
        <taxon>Rhabditomorpha</taxon>
        <taxon>Strongyloidea</taxon>
        <taxon>Metastrongylidae</taxon>
        <taxon>Dictyocaulus</taxon>
    </lineage>
</organism>
<dbReference type="Proteomes" id="UP000053766">
    <property type="component" value="Unassembled WGS sequence"/>
</dbReference>
<evidence type="ECO:0000256" key="1">
    <source>
        <dbReference type="SAM" id="Phobius"/>
    </source>
</evidence>
<keyword evidence="3" id="KW-1185">Reference proteome</keyword>
<protein>
    <submittedName>
        <fullName evidence="2">Uncharacterized protein</fullName>
    </submittedName>
</protein>
<reference evidence="3" key="2">
    <citation type="journal article" date="2016" name="Sci. Rep.">
        <title>Dictyocaulus viviparus genome, variome and transcriptome elucidate lungworm biology and support future intervention.</title>
        <authorList>
            <person name="McNulty S.N."/>
            <person name="Strube C."/>
            <person name="Rosa B.A."/>
            <person name="Martin J.C."/>
            <person name="Tyagi R."/>
            <person name="Choi Y.J."/>
            <person name="Wang Q."/>
            <person name="Hallsworth Pepin K."/>
            <person name="Zhang X."/>
            <person name="Ozersky P."/>
            <person name="Wilson R.K."/>
            <person name="Sternberg P.W."/>
            <person name="Gasser R.B."/>
            <person name="Mitreva M."/>
        </authorList>
    </citation>
    <scope>NUCLEOTIDE SEQUENCE [LARGE SCALE GENOMIC DNA]</scope>
    <source>
        <strain evidence="3">HannoverDv2000</strain>
    </source>
</reference>
<dbReference type="AlphaFoldDB" id="A0A0D8YBJ0"/>
<feature type="transmembrane region" description="Helical" evidence="1">
    <location>
        <begin position="65"/>
        <end position="85"/>
    </location>
</feature>
<feature type="transmembrane region" description="Helical" evidence="1">
    <location>
        <begin position="27"/>
        <end position="53"/>
    </location>
</feature>
<sequence length="94" mass="10383">MSHPPEYAAAALRSTPAQMSAGISVDLVVAAQFSTAFSVCFGSANSLSLILVISFTYEDQCFFDFYGFIFMTFIKRLSFQLLYNVGIVKLSESR</sequence>